<evidence type="ECO:0000256" key="1">
    <source>
        <dbReference type="ARBA" id="ARBA00004123"/>
    </source>
</evidence>
<keyword evidence="4" id="KW-1017">Isopeptide bond</keyword>
<feature type="compositionally biased region" description="Basic residues" evidence="11">
    <location>
        <begin position="434"/>
        <end position="449"/>
    </location>
</feature>
<keyword evidence="8" id="KW-0804">Transcription</keyword>
<feature type="compositionally biased region" description="Basic and acidic residues" evidence="11">
    <location>
        <begin position="82"/>
        <end position="93"/>
    </location>
</feature>
<dbReference type="EMBL" id="JBCAWK010000012">
    <property type="protein sequence ID" value="KAK8845433.1"/>
    <property type="molecule type" value="Genomic_DNA"/>
</dbReference>
<keyword evidence="3" id="KW-0963">Cytoplasm</keyword>
<feature type="compositionally biased region" description="Low complexity" evidence="11">
    <location>
        <begin position="132"/>
        <end position="142"/>
    </location>
</feature>
<dbReference type="PANTHER" id="PTHR31169">
    <property type="entry name" value="OS05G0300700 PROTEIN"/>
    <property type="match status" value="1"/>
</dbReference>
<dbReference type="InterPro" id="IPR040221">
    <property type="entry name" value="CDCA7/CDA7L"/>
</dbReference>
<feature type="compositionally biased region" description="Low complexity" evidence="11">
    <location>
        <begin position="632"/>
        <end position="648"/>
    </location>
</feature>
<proteinExistence type="predicted"/>
<keyword evidence="9" id="KW-0539">Nucleus</keyword>
<evidence type="ECO:0000256" key="5">
    <source>
        <dbReference type="ARBA" id="ARBA00022553"/>
    </source>
</evidence>
<dbReference type="GO" id="GO:0005634">
    <property type="term" value="C:nucleus"/>
    <property type="evidence" value="ECO:0007669"/>
    <property type="project" value="UniProtKB-SubCell"/>
</dbReference>
<keyword evidence="10" id="KW-0479">Metal-binding</keyword>
<feature type="compositionally biased region" description="Low complexity" evidence="11">
    <location>
        <begin position="20"/>
        <end position="29"/>
    </location>
</feature>
<keyword evidence="5" id="KW-0597">Phosphoprotein</keyword>
<dbReference type="PANTHER" id="PTHR31169:SF8">
    <property type="entry name" value="ZINC-FINGER DOMAIN OF MONOAMINE-OXIDASE A REPRESSOR R1 PROTEIN"/>
    <property type="match status" value="1"/>
</dbReference>
<accession>A0AAW0YXQ9</accession>
<feature type="region of interest" description="Disordered" evidence="11">
    <location>
        <begin position="581"/>
        <end position="700"/>
    </location>
</feature>
<dbReference type="InterPro" id="IPR018866">
    <property type="entry name" value="Znf-4CXXC_R1"/>
</dbReference>
<feature type="compositionally biased region" description="Polar residues" evidence="11">
    <location>
        <begin position="581"/>
        <end position="597"/>
    </location>
</feature>
<keyword evidence="10" id="KW-0863">Zinc-finger</keyword>
<dbReference type="GO" id="GO:0008270">
    <property type="term" value="F:zinc ion binding"/>
    <property type="evidence" value="ECO:0007669"/>
    <property type="project" value="UniProtKB-KW"/>
</dbReference>
<evidence type="ECO:0000256" key="2">
    <source>
        <dbReference type="ARBA" id="ARBA00004496"/>
    </source>
</evidence>
<dbReference type="AlphaFoldDB" id="A0AAW0YXQ9"/>
<dbReference type="Pfam" id="PF10497">
    <property type="entry name" value="zf-4CXXC_R1"/>
    <property type="match status" value="1"/>
</dbReference>
<feature type="compositionally biased region" description="Low complexity" evidence="11">
    <location>
        <begin position="540"/>
        <end position="557"/>
    </location>
</feature>
<sequence length="897" mass="98108">MTSSTSTVIPIPGPLSAEDSQPLSSSTKLPTPPPCSVVSPEAIAQDRSAGPSGTRPIDGKDQFVDQVAGQTERPANVVVSGGHHEGGHEHDGDGGSSTEEEGEGHNYEEERRQRIQENQRLLDSLGITPSTNLLNATSSSSAVAGPSKARPGSSVRRRKAAPDQPIFDRSGYILSLPPPGQTYSMACVEMPSDRKLKRRIAEGEYQDRSSWREGEERRWRFGFGRGGELAEGEQAEVGGVGMDFRWRKWRGLTRELRSEMKKWNRMIEGDTRGLVAGPNPDDVSAYSLIPGDSCHQCRRKSEKPKMKCRNIKPMCRASFCETCCKRYNYFDFDVESRSFICPLCKDCCNCSACIRKRNLAHLLGPKTGNRQKSLKHIMVDSGANEIMTVQDWLEKAVEDKVGIPFDLVRIVDQDKDIVSPDLPEEVSIVESKKGKPGRGGKKGVKRKRKNADDVDGVAGEEEGQPKIKKGRKKKHVDADGGENELQPQSTRLVVRLKIPKVAEEKYHPQSERVKEVDSDGDTVGDWSSNDGGEDKDFDLDSSLTPLSSAPSISPAVPARFPFPSRPVYSEIPDTNQYLSSLPPQVLQSERASPQAFGSSVPLPGPGGTFSTDGSKPMALLFLDEPSEKARNSIRSQSSPQQSISSRNSTPDGSDDSLGRRRKKPPPKANIVRAPRHNSFSVSNDRPDHQRVTGVSPRRARSHVPLHAVEVSTQEVAVDGMKDTRVFWRPPPPPVGMQNPMIGIDIPYVAPATTTVPARWSSPLSYHGTDRPAQHVDWQSVPPSMSLGQPISSFPQHIHGGPPPYSHSPTRRTMQLDPLEHHLHPNAVSQQGGGPMPMSELINQPNNPISLGSPSGSITQHTRVGAQNSGWPRHLDLLSLAASEARPSPNLENGHGNQ</sequence>
<dbReference type="CDD" id="cd00065">
    <property type="entry name" value="FYVE_like_SF"/>
    <property type="match status" value="1"/>
</dbReference>
<evidence type="ECO:0000256" key="9">
    <source>
        <dbReference type="ARBA" id="ARBA00023242"/>
    </source>
</evidence>
<evidence type="ECO:0000256" key="7">
    <source>
        <dbReference type="ARBA" id="ARBA00023015"/>
    </source>
</evidence>
<keyword evidence="10" id="KW-0862">Zinc</keyword>
<dbReference type="InterPro" id="IPR001841">
    <property type="entry name" value="Znf_RING"/>
</dbReference>
<feature type="compositionally biased region" description="Basic residues" evidence="11">
    <location>
        <begin position="466"/>
        <end position="475"/>
    </location>
</feature>
<feature type="compositionally biased region" description="Acidic residues" evidence="11">
    <location>
        <begin position="453"/>
        <end position="462"/>
    </location>
</feature>
<feature type="compositionally biased region" description="Basic and acidic residues" evidence="11">
    <location>
        <begin position="500"/>
        <end position="517"/>
    </location>
</feature>
<dbReference type="PROSITE" id="PS50089">
    <property type="entry name" value="ZF_RING_2"/>
    <property type="match status" value="1"/>
</dbReference>
<gene>
    <name evidence="13" type="ORF">IAR55_006146</name>
</gene>
<feature type="domain" description="RING-type" evidence="12">
    <location>
        <begin position="294"/>
        <end position="345"/>
    </location>
</feature>
<name>A0AAW0YXQ9_9TREE</name>
<keyword evidence="14" id="KW-1185">Reference proteome</keyword>
<dbReference type="Proteomes" id="UP001388673">
    <property type="component" value="Unassembled WGS sequence"/>
</dbReference>
<feature type="region of interest" description="Disordered" evidence="11">
    <location>
        <begin position="428"/>
        <end position="557"/>
    </location>
</feature>
<evidence type="ECO:0000256" key="6">
    <source>
        <dbReference type="ARBA" id="ARBA00022843"/>
    </source>
</evidence>
<evidence type="ECO:0000256" key="11">
    <source>
        <dbReference type="SAM" id="MobiDB-lite"/>
    </source>
</evidence>
<evidence type="ECO:0000313" key="13">
    <source>
        <dbReference type="EMBL" id="KAK8845433.1"/>
    </source>
</evidence>
<evidence type="ECO:0000256" key="3">
    <source>
        <dbReference type="ARBA" id="ARBA00022490"/>
    </source>
</evidence>
<comment type="subcellular location">
    <subcellularLocation>
        <location evidence="2">Cytoplasm</location>
    </subcellularLocation>
    <subcellularLocation>
        <location evidence="1">Nucleus</location>
    </subcellularLocation>
</comment>
<feature type="compositionally biased region" description="Basic and acidic residues" evidence="11">
    <location>
        <begin position="103"/>
        <end position="113"/>
    </location>
</feature>
<keyword evidence="6" id="KW-0832">Ubl conjugation</keyword>
<evidence type="ECO:0000256" key="4">
    <source>
        <dbReference type="ARBA" id="ARBA00022499"/>
    </source>
</evidence>
<dbReference type="GO" id="GO:0006355">
    <property type="term" value="P:regulation of DNA-templated transcription"/>
    <property type="evidence" value="ECO:0007669"/>
    <property type="project" value="InterPro"/>
</dbReference>
<evidence type="ECO:0000313" key="14">
    <source>
        <dbReference type="Proteomes" id="UP001388673"/>
    </source>
</evidence>
<evidence type="ECO:0000256" key="10">
    <source>
        <dbReference type="PROSITE-ProRule" id="PRU00175"/>
    </source>
</evidence>
<protein>
    <recommendedName>
        <fullName evidence="12">RING-type domain-containing protein</fullName>
    </recommendedName>
</protein>
<dbReference type="GO" id="GO:0005737">
    <property type="term" value="C:cytoplasm"/>
    <property type="evidence" value="ECO:0007669"/>
    <property type="project" value="UniProtKB-SubCell"/>
</dbReference>
<organism evidence="13 14">
    <name type="scientific">Kwoniella newhampshirensis</name>
    <dbReference type="NCBI Taxonomy" id="1651941"/>
    <lineage>
        <taxon>Eukaryota</taxon>
        <taxon>Fungi</taxon>
        <taxon>Dikarya</taxon>
        <taxon>Basidiomycota</taxon>
        <taxon>Agaricomycotina</taxon>
        <taxon>Tremellomycetes</taxon>
        <taxon>Tremellales</taxon>
        <taxon>Cryptococcaceae</taxon>
        <taxon>Kwoniella</taxon>
    </lineage>
</organism>
<reference evidence="13 14" key="1">
    <citation type="journal article" date="2024" name="bioRxiv">
        <title>Comparative genomics of Cryptococcus and Kwoniella reveals pathogenesis evolution and contrasting karyotype dynamics via intercentromeric recombination or chromosome fusion.</title>
        <authorList>
            <person name="Coelho M.A."/>
            <person name="David-Palma M."/>
            <person name="Shea T."/>
            <person name="Bowers K."/>
            <person name="McGinley-Smith S."/>
            <person name="Mohammad A.W."/>
            <person name="Gnirke A."/>
            <person name="Yurkov A.M."/>
            <person name="Nowrousian M."/>
            <person name="Sun S."/>
            <person name="Cuomo C.A."/>
            <person name="Heitman J."/>
        </authorList>
    </citation>
    <scope>NUCLEOTIDE SEQUENCE [LARGE SCALE GENOMIC DNA]</scope>
    <source>
        <strain evidence="13 14">CBS 13917</strain>
    </source>
</reference>
<dbReference type="RefSeq" id="XP_066800241.1">
    <property type="nucleotide sequence ID" value="XM_066949233.1"/>
</dbReference>
<dbReference type="KEGG" id="kne:92183404"/>
<comment type="caution">
    <text evidence="13">The sequence shown here is derived from an EMBL/GenBank/DDBJ whole genome shotgun (WGS) entry which is preliminary data.</text>
</comment>
<keyword evidence="7" id="KW-0805">Transcription regulation</keyword>
<feature type="region of interest" description="Disordered" evidence="11">
    <location>
        <begin position="1"/>
        <end position="113"/>
    </location>
</feature>
<dbReference type="GeneID" id="92183404"/>
<feature type="region of interest" description="Disordered" evidence="11">
    <location>
        <begin position="132"/>
        <end position="173"/>
    </location>
</feature>
<evidence type="ECO:0000259" key="12">
    <source>
        <dbReference type="PROSITE" id="PS50089"/>
    </source>
</evidence>
<evidence type="ECO:0000256" key="8">
    <source>
        <dbReference type="ARBA" id="ARBA00023163"/>
    </source>
</evidence>